<evidence type="ECO:0000313" key="4">
    <source>
        <dbReference type="Proteomes" id="UP001229081"/>
    </source>
</evidence>
<feature type="domain" description="UspA" evidence="2">
    <location>
        <begin position="4"/>
        <end position="146"/>
    </location>
</feature>
<dbReference type="InterPro" id="IPR006016">
    <property type="entry name" value="UspA"/>
</dbReference>
<dbReference type="Proteomes" id="UP001229081">
    <property type="component" value="Unassembled WGS sequence"/>
</dbReference>
<dbReference type="AlphaFoldDB" id="A0A4R5WWR8"/>
<comment type="similarity">
    <text evidence="1">Belongs to the universal stress protein A family.</text>
</comment>
<evidence type="ECO:0000259" key="2">
    <source>
        <dbReference type="Pfam" id="PF00582"/>
    </source>
</evidence>
<dbReference type="SUPFAM" id="SSF52402">
    <property type="entry name" value="Adenine nucleotide alpha hydrolases-like"/>
    <property type="match status" value="1"/>
</dbReference>
<protein>
    <submittedName>
        <fullName evidence="3">Universal stress protein</fullName>
    </submittedName>
</protein>
<evidence type="ECO:0000256" key="1">
    <source>
        <dbReference type="ARBA" id="ARBA00008791"/>
    </source>
</evidence>
<accession>A0A4R5WWR8</accession>
<dbReference type="PRINTS" id="PR01438">
    <property type="entry name" value="UNVRSLSTRESS"/>
</dbReference>
<dbReference type="InterPro" id="IPR006015">
    <property type="entry name" value="Universal_stress_UspA"/>
</dbReference>
<dbReference type="Gene3D" id="3.40.50.620">
    <property type="entry name" value="HUPs"/>
    <property type="match status" value="1"/>
</dbReference>
<name>A0A4R5WWR8_9MYCO</name>
<reference evidence="3" key="1">
    <citation type="submission" date="2023-06" db="EMBL/GenBank/DDBJ databases">
        <title>Identification of two novel mycobacterium reveal diversities and complexities of Mycobacterium gordonae clade.</title>
        <authorList>
            <person name="Matsumoto Y."/>
            <person name="Nakamura S."/>
            <person name="Motooka D."/>
            <person name="Fukushima K."/>
        </authorList>
    </citation>
    <scope>NUCLEOTIDE SEQUENCE</scope>
    <source>
        <strain evidence="3">TY812</strain>
    </source>
</reference>
<dbReference type="Pfam" id="PF00582">
    <property type="entry name" value="Usp"/>
    <property type="match status" value="1"/>
</dbReference>
<dbReference type="PANTHER" id="PTHR46268">
    <property type="entry name" value="STRESS RESPONSE PROTEIN NHAX"/>
    <property type="match status" value="1"/>
</dbReference>
<proteinExistence type="inferred from homology"/>
<comment type="caution">
    <text evidence="3">The sequence shown here is derived from an EMBL/GenBank/DDBJ whole genome shotgun (WGS) entry which is preliminary data.</text>
</comment>
<dbReference type="CDD" id="cd00293">
    <property type="entry name" value="USP-like"/>
    <property type="match status" value="1"/>
</dbReference>
<dbReference type="PANTHER" id="PTHR46268:SF6">
    <property type="entry name" value="UNIVERSAL STRESS PROTEIN UP12"/>
    <property type="match status" value="1"/>
</dbReference>
<evidence type="ECO:0000313" key="3">
    <source>
        <dbReference type="EMBL" id="MDP7736277.1"/>
    </source>
</evidence>
<dbReference type="RefSeq" id="WP_133436498.1">
    <property type="nucleotide sequence ID" value="NZ_JAUFSA010000001.1"/>
</dbReference>
<sequence length="150" mass="15520">MGKYQVVVVGTDGSDTSFRAVDRAAAIAAEEGAKLIVASAFLDEDGDRGGTDPDQLRTVEYRTQGNAPVYDMLRAAADRAKEAGASDVEERAVAGAPVDALVQLAEDVEADLLVVGNVGANSIVGKVIGSVSKAVERKAKTEVLVVETDS</sequence>
<dbReference type="InterPro" id="IPR014729">
    <property type="entry name" value="Rossmann-like_a/b/a_fold"/>
</dbReference>
<dbReference type="EMBL" id="JAUFSA010000001">
    <property type="protein sequence ID" value="MDP7736277.1"/>
    <property type="molecule type" value="Genomic_DNA"/>
</dbReference>
<gene>
    <name evidence="3" type="ORF">QXL92_16165</name>
</gene>
<organism evidence="3 4">
    <name type="scientific">Mycobacterium paragordonae</name>
    <dbReference type="NCBI Taxonomy" id="1389713"/>
    <lineage>
        <taxon>Bacteria</taxon>
        <taxon>Bacillati</taxon>
        <taxon>Actinomycetota</taxon>
        <taxon>Actinomycetes</taxon>
        <taxon>Mycobacteriales</taxon>
        <taxon>Mycobacteriaceae</taxon>
        <taxon>Mycobacterium</taxon>
    </lineage>
</organism>